<gene>
    <name evidence="1" type="ORF">F4V43_11175</name>
</gene>
<keyword evidence="2" id="KW-1185">Reference proteome</keyword>
<dbReference type="AlphaFoldDB" id="A0A5J5G834"/>
<proteinExistence type="predicted"/>
<sequence>MPVKYIGRTVEVIYMDGSGKLTQRRIEVRGIRGGLVHAVCLVSGSPRTFREDRILACRPVSGARAS</sequence>
<dbReference type="OrthoDB" id="2991134at2"/>
<accession>A0A5J5G834</accession>
<dbReference type="Proteomes" id="UP000367750">
    <property type="component" value="Unassembled WGS sequence"/>
</dbReference>
<dbReference type="RefSeq" id="WP_150458325.1">
    <property type="nucleotide sequence ID" value="NZ_VYKK01000015.1"/>
</dbReference>
<evidence type="ECO:0008006" key="3">
    <source>
        <dbReference type="Google" id="ProtNLM"/>
    </source>
</evidence>
<protein>
    <recommendedName>
        <fullName evidence="3">WYL domain-containing protein</fullName>
    </recommendedName>
</protein>
<organism evidence="1 2">
    <name type="scientific">Paenibacillus spiritus</name>
    <dbReference type="NCBI Taxonomy" id="2496557"/>
    <lineage>
        <taxon>Bacteria</taxon>
        <taxon>Bacillati</taxon>
        <taxon>Bacillota</taxon>
        <taxon>Bacilli</taxon>
        <taxon>Bacillales</taxon>
        <taxon>Paenibacillaceae</taxon>
        <taxon>Paenibacillus</taxon>
    </lineage>
</organism>
<evidence type="ECO:0000313" key="2">
    <source>
        <dbReference type="Proteomes" id="UP000367750"/>
    </source>
</evidence>
<reference evidence="1 2" key="1">
    <citation type="submission" date="2019-09" db="EMBL/GenBank/DDBJ databases">
        <title>Bacillus ochoae sp. nov., Paenibacillus whitsoniae sp. nov., Paenibacillus spiritus sp. nov. Isolated from the Mars Exploration Rover during spacecraft assembly.</title>
        <authorList>
            <person name="Seuylemezian A."/>
            <person name="Vaishampayan P."/>
        </authorList>
    </citation>
    <scope>NUCLEOTIDE SEQUENCE [LARGE SCALE GENOMIC DNA]</scope>
    <source>
        <strain evidence="1 2">MER_111</strain>
    </source>
</reference>
<dbReference type="EMBL" id="VYKK01000015">
    <property type="protein sequence ID" value="KAA9003970.1"/>
    <property type="molecule type" value="Genomic_DNA"/>
</dbReference>
<name>A0A5J5G834_9BACL</name>
<comment type="caution">
    <text evidence="1">The sequence shown here is derived from an EMBL/GenBank/DDBJ whole genome shotgun (WGS) entry which is preliminary data.</text>
</comment>
<evidence type="ECO:0000313" key="1">
    <source>
        <dbReference type="EMBL" id="KAA9003970.1"/>
    </source>
</evidence>